<accession>A0A1G8SFV7</accession>
<keyword evidence="2" id="KW-1185">Reference proteome</keyword>
<name>A0A1G8SFV7_9BACL</name>
<organism evidence="1 2">
    <name type="scientific">Paenibacillus typhae</name>
    <dbReference type="NCBI Taxonomy" id="1174501"/>
    <lineage>
        <taxon>Bacteria</taxon>
        <taxon>Bacillati</taxon>
        <taxon>Bacillota</taxon>
        <taxon>Bacilli</taxon>
        <taxon>Bacillales</taxon>
        <taxon>Paenibacillaceae</taxon>
        <taxon>Paenibacillus</taxon>
    </lineage>
</organism>
<dbReference type="STRING" id="1174501.SAMN05216192_11476"/>
<gene>
    <name evidence="1" type="ORF">SAMN05216192_11476</name>
</gene>
<dbReference type="OrthoDB" id="2628434at2"/>
<protein>
    <submittedName>
        <fullName evidence="1">Uncharacterized protein</fullName>
    </submittedName>
</protein>
<evidence type="ECO:0000313" key="1">
    <source>
        <dbReference type="EMBL" id="SDJ28126.1"/>
    </source>
</evidence>
<dbReference type="Proteomes" id="UP000199050">
    <property type="component" value="Unassembled WGS sequence"/>
</dbReference>
<proteinExistence type="predicted"/>
<dbReference type="AlphaFoldDB" id="A0A1G8SFV7"/>
<dbReference type="EMBL" id="FNDX01000014">
    <property type="protein sequence ID" value="SDJ28126.1"/>
    <property type="molecule type" value="Genomic_DNA"/>
</dbReference>
<dbReference type="RefSeq" id="WP_090715059.1">
    <property type="nucleotide sequence ID" value="NZ_CBCSKY010000016.1"/>
</dbReference>
<reference evidence="2" key="1">
    <citation type="submission" date="2016-10" db="EMBL/GenBank/DDBJ databases">
        <authorList>
            <person name="Varghese N."/>
            <person name="Submissions S."/>
        </authorList>
    </citation>
    <scope>NUCLEOTIDE SEQUENCE [LARGE SCALE GENOMIC DNA]</scope>
    <source>
        <strain evidence="2">CGMCC 1.11012</strain>
    </source>
</reference>
<sequence length="88" mass="9671">MNEHSRKAKNRLIGSGHRSIIVSNGLLSNTNRRDSRTGRFINVRARSASGESLQGQLYIGPSDEGTADVRYVEAVGGKVSERKPSFIR</sequence>
<evidence type="ECO:0000313" key="2">
    <source>
        <dbReference type="Proteomes" id="UP000199050"/>
    </source>
</evidence>